<evidence type="ECO:0000256" key="1">
    <source>
        <dbReference type="ARBA" id="ARBA00004953"/>
    </source>
</evidence>
<evidence type="ECO:0000256" key="4">
    <source>
        <dbReference type="ARBA" id="ARBA00022679"/>
    </source>
</evidence>
<dbReference type="Gene3D" id="3.30.950.10">
    <property type="entry name" value="Methyltransferase, Cobalt-precorrin-4 Transmethylase, Domain 2"/>
    <property type="match status" value="1"/>
</dbReference>
<reference evidence="7" key="1">
    <citation type="journal article" date="2021" name="Microb. Physiol.">
        <title>Proteogenomic Insights into the Physiology of Marine, Sulfate-Reducing, Filamentous Desulfonema limicola and Desulfonema magnum.</title>
        <authorList>
            <person name="Schnaars V."/>
            <person name="Wohlbrand L."/>
            <person name="Scheve S."/>
            <person name="Hinrichs C."/>
            <person name="Reinhardt R."/>
            <person name="Rabus R."/>
        </authorList>
    </citation>
    <scope>NUCLEOTIDE SEQUENCE</scope>
    <source>
        <strain evidence="7">5ac10</strain>
    </source>
</reference>
<dbReference type="GO" id="GO:0032259">
    <property type="term" value="P:methylation"/>
    <property type="evidence" value="ECO:0007669"/>
    <property type="project" value="UniProtKB-KW"/>
</dbReference>
<evidence type="ECO:0000256" key="5">
    <source>
        <dbReference type="ARBA" id="ARBA00022691"/>
    </source>
</evidence>
<dbReference type="EMBL" id="CP061799">
    <property type="protein sequence ID" value="QTA83071.1"/>
    <property type="molecule type" value="Genomic_DNA"/>
</dbReference>
<dbReference type="InterPro" id="IPR000878">
    <property type="entry name" value="4pyrrol_Mease"/>
</dbReference>
<dbReference type="InterPro" id="IPR014776">
    <property type="entry name" value="4pyrrole_Mease_sub2"/>
</dbReference>
<keyword evidence="3" id="KW-0489">Methyltransferase</keyword>
<dbReference type="Gene3D" id="3.40.1010.10">
    <property type="entry name" value="Cobalt-precorrin-4 Transmethylase, Domain 1"/>
    <property type="match status" value="1"/>
</dbReference>
<dbReference type="NCBIfam" id="TIGR01466">
    <property type="entry name" value="cobJ_cbiH"/>
    <property type="match status" value="1"/>
</dbReference>
<accession>A0A975BCX7</accession>
<evidence type="ECO:0000313" key="7">
    <source>
        <dbReference type="EMBL" id="QTA83071.1"/>
    </source>
</evidence>
<dbReference type="InterPro" id="IPR006363">
    <property type="entry name" value="Cbl_synth_CobJ/CibH_dom"/>
</dbReference>
<dbReference type="PANTHER" id="PTHR47036:SF1">
    <property type="entry name" value="COBALT-FACTOR III C(17)-METHYLTRANSFERASE-RELATED"/>
    <property type="match status" value="1"/>
</dbReference>
<dbReference type="AlphaFoldDB" id="A0A975BCX7"/>
<comment type="pathway">
    <text evidence="1">Cofactor biosynthesis; adenosylcobalamin biosynthesis.</text>
</comment>
<dbReference type="SUPFAM" id="SSF53790">
    <property type="entry name" value="Tetrapyrrole methylase"/>
    <property type="match status" value="1"/>
</dbReference>
<dbReference type="InterPro" id="IPR035996">
    <property type="entry name" value="4pyrrol_Methylase_sf"/>
</dbReference>
<evidence type="ECO:0000256" key="2">
    <source>
        <dbReference type="ARBA" id="ARBA00022573"/>
    </source>
</evidence>
<dbReference type="Proteomes" id="UP000663720">
    <property type="component" value="Chromosome"/>
</dbReference>
<dbReference type="InterPro" id="IPR051810">
    <property type="entry name" value="Precorrin_MeTrfase"/>
</dbReference>
<dbReference type="RefSeq" id="WP_207688916.1">
    <property type="nucleotide sequence ID" value="NZ_CP061799.1"/>
</dbReference>
<dbReference type="Pfam" id="PF00590">
    <property type="entry name" value="TP_methylase"/>
    <property type="match status" value="1"/>
</dbReference>
<keyword evidence="4" id="KW-0808">Transferase</keyword>
<keyword evidence="5" id="KW-0949">S-adenosyl-L-methionine</keyword>
<dbReference type="PANTHER" id="PTHR47036">
    <property type="entry name" value="COBALT-FACTOR III C(17)-METHYLTRANSFERASE-RELATED"/>
    <property type="match status" value="1"/>
</dbReference>
<sequence length="270" mass="29603">MESSRDFCSTQDNNKLYVAGIGPGGMGYLCRRAVEVLQQADTIAGYTTYIDLIKPLIKEKNIIQTAMKKEVERVEAAIDTALSGRSCVIVSSGDPGIYAMAGLVFEMCRKKNIAVTADCKTDKHALQIEIIPGIPALASGASLLGAPLTHDFAAISLSDLLTPWELIEKRINAAAEADFVIVIYNPKSKKRSGHLEKAQKIILKYRDKNTPAGIVTGAMRENQHIQLTTLENLHTAEVDMQTTVFIGNSTTFDYQGFMVTPRGYARKYNL</sequence>
<dbReference type="CDD" id="cd11646">
    <property type="entry name" value="Precorrin_3B_C17_MT"/>
    <property type="match status" value="1"/>
</dbReference>
<gene>
    <name evidence="7" type="primary">cobJ</name>
    <name evidence="7" type="ORF">dnl_54640</name>
</gene>
<keyword evidence="2" id="KW-0169">Cobalamin biosynthesis</keyword>
<protein>
    <submittedName>
        <fullName evidence="7">Precorrin-3B C(17)-methyltransferase</fullName>
    </submittedName>
</protein>
<evidence type="ECO:0000256" key="3">
    <source>
        <dbReference type="ARBA" id="ARBA00022603"/>
    </source>
</evidence>
<dbReference type="GO" id="GO:0009236">
    <property type="term" value="P:cobalamin biosynthetic process"/>
    <property type="evidence" value="ECO:0007669"/>
    <property type="project" value="UniProtKB-KW"/>
</dbReference>
<dbReference type="GO" id="GO:0008168">
    <property type="term" value="F:methyltransferase activity"/>
    <property type="evidence" value="ECO:0007669"/>
    <property type="project" value="UniProtKB-KW"/>
</dbReference>
<keyword evidence="8" id="KW-1185">Reference proteome</keyword>
<evidence type="ECO:0000313" key="8">
    <source>
        <dbReference type="Proteomes" id="UP000663720"/>
    </source>
</evidence>
<proteinExistence type="predicted"/>
<dbReference type="KEGG" id="dli:dnl_54640"/>
<name>A0A975BCX7_9BACT</name>
<organism evidence="7 8">
    <name type="scientific">Desulfonema limicola</name>
    <dbReference type="NCBI Taxonomy" id="45656"/>
    <lineage>
        <taxon>Bacteria</taxon>
        <taxon>Pseudomonadati</taxon>
        <taxon>Thermodesulfobacteriota</taxon>
        <taxon>Desulfobacteria</taxon>
        <taxon>Desulfobacterales</taxon>
        <taxon>Desulfococcaceae</taxon>
        <taxon>Desulfonema</taxon>
    </lineage>
</organism>
<evidence type="ECO:0000259" key="6">
    <source>
        <dbReference type="Pfam" id="PF00590"/>
    </source>
</evidence>
<feature type="domain" description="Tetrapyrrole methylase" evidence="6">
    <location>
        <begin position="15"/>
        <end position="233"/>
    </location>
</feature>
<dbReference type="InterPro" id="IPR014777">
    <property type="entry name" value="4pyrrole_Mease_sub1"/>
</dbReference>